<keyword evidence="1" id="KW-1133">Transmembrane helix</keyword>
<keyword evidence="1" id="KW-0472">Membrane</keyword>
<keyword evidence="1" id="KW-0812">Transmembrane</keyword>
<sequence length="89" mass="9807">MCSKFNKTNGIKQLNIINKKYIYAAFGAILTASFSSQALAWGCIAVAGDGTYGYSYNFSKKRDAKQRAKAECDIRTREACYIDSCDPNG</sequence>
<evidence type="ECO:0000256" key="1">
    <source>
        <dbReference type="SAM" id="Phobius"/>
    </source>
</evidence>
<accession>A0A936YPZ9</accession>
<evidence type="ECO:0000313" key="3">
    <source>
        <dbReference type="EMBL" id="MBL0372356.1"/>
    </source>
</evidence>
<proteinExistence type="predicted"/>
<evidence type="ECO:0000313" key="4">
    <source>
        <dbReference type="Proteomes" id="UP000633219"/>
    </source>
</evidence>
<dbReference type="RefSeq" id="WP_201656954.1">
    <property type="nucleotide sequence ID" value="NZ_JAEQNC010000005.1"/>
</dbReference>
<evidence type="ECO:0000259" key="2">
    <source>
        <dbReference type="Pfam" id="PF13827"/>
    </source>
</evidence>
<dbReference type="Pfam" id="PF13827">
    <property type="entry name" value="DUF4189"/>
    <property type="match status" value="1"/>
</dbReference>
<dbReference type="InterPro" id="IPR025240">
    <property type="entry name" value="DUF4189"/>
</dbReference>
<protein>
    <submittedName>
        <fullName evidence="3">DUF4189 domain-containing protein</fullName>
    </submittedName>
</protein>
<gene>
    <name evidence="3" type="ORF">JJB09_09975</name>
</gene>
<dbReference type="Proteomes" id="UP000633219">
    <property type="component" value="Unassembled WGS sequence"/>
</dbReference>
<feature type="transmembrane region" description="Helical" evidence="1">
    <location>
        <begin position="21"/>
        <end position="47"/>
    </location>
</feature>
<keyword evidence="4" id="KW-1185">Reference proteome</keyword>
<dbReference type="EMBL" id="JAEQNC010000005">
    <property type="protein sequence ID" value="MBL0372356.1"/>
    <property type="molecule type" value="Genomic_DNA"/>
</dbReference>
<reference evidence="3" key="1">
    <citation type="submission" date="2021-01" db="EMBL/GenBank/DDBJ databases">
        <title>Rhizobium sp. strain KVB221 16S ribosomal RNA gene Genome sequencing and assembly.</title>
        <authorList>
            <person name="Kang M."/>
        </authorList>
    </citation>
    <scope>NUCLEOTIDE SEQUENCE</scope>
    <source>
        <strain evidence="3">KVB221</strain>
    </source>
</reference>
<name>A0A936YPZ9_9HYPH</name>
<comment type="caution">
    <text evidence="3">The sequence shown here is derived from an EMBL/GenBank/DDBJ whole genome shotgun (WGS) entry which is preliminary data.</text>
</comment>
<organism evidence="3 4">
    <name type="scientific">Rhizobium setariae</name>
    <dbReference type="NCBI Taxonomy" id="2801340"/>
    <lineage>
        <taxon>Bacteria</taxon>
        <taxon>Pseudomonadati</taxon>
        <taxon>Pseudomonadota</taxon>
        <taxon>Alphaproteobacteria</taxon>
        <taxon>Hyphomicrobiales</taxon>
        <taxon>Rhizobiaceae</taxon>
        <taxon>Rhizobium/Agrobacterium group</taxon>
        <taxon>Rhizobium</taxon>
    </lineage>
</organism>
<dbReference type="AlphaFoldDB" id="A0A936YPZ9"/>
<feature type="domain" description="DUF4189" evidence="2">
    <location>
        <begin position="41"/>
        <end position="82"/>
    </location>
</feature>